<dbReference type="PROSITE" id="PS50883">
    <property type="entry name" value="EAL"/>
    <property type="match status" value="1"/>
</dbReference>
<dbReference type="InterPro" id="IPR000160">
    <property type="entry name" value="GGDEF_dom"/>
</dbReference>
<dbReference type="RefSeq" id="WP_091746454.1">
    <property type="nucleotide sequence ID" value="NZ_FODY01000010.1"/>
</dbReference>
<reference evidence="4 5" key="1">
    <citation type="submission" date="2016-10" db="EMBL/GenBank/DDBJ databases">
        <authorList>
            <person name="de Groot N.N."/>
        </authorList>
    </citation>
    <scope>NUCLEOTIDE SEQUENCE [LARGE SCALE GENOMIC DNA]</scope>
    <source>
        <strain evidence="4 5">DSM 13305</strain>
    </source>
</reference>
<feature type="transmembrane region" description="Helical" evidence="1">
    <location>
        <begin position="20"/>
        <end position="39"/>
    </location>
</feature>
<gene>
    <name evidence="4" type="ORF">SAMN04490178_11042</name>
</gene>
<evidence type="ECO:0000259" key="3">
    <source>
        <dbReference type="PROSITE" id="PS50887"/>
    </source>
</evidence>
<accession>A0A1H8V304</accession>
<evidence type="ECO:0000313" key="4">
    <source>
        <dbReference type="EMBL" id="SEP09614.1"/>
    </source>
</evidence>
<dbReference type="SMART" id="SM00267">
    <property type="entry name" value="GGDEF"/>
    <property type="match status" value="1"/>
</dbReference>
<dbReference type="Pfam" id="PF00563">
    <property type="entry name" value="EAL"/>
    <property type="match status" value="1"/>
</dbReference>
<dbReference type="PANTHER" id="PTHR33121">
    <property type="entry name" value="CYCLIC DI-GMP PHOSPHODIESTERASE PDEF"/>
    <property type="match status" value="1"/>
</dbReference>
<dbReference type="PROSITE" id="PS50887">
    <property type="entry name" value="GGDEF"/>
    <property type="match status" value="1"/>
</dbReference>
<dbReference type="CDD" id="cd01948">
    <property type="entry name" value="EAL"/>
    <property type="match status" value="1"/>
</dbReference>
<feature type="transmembrane region" description="Helical" evidence="1">
    <location>
        <begin position="45"/>
        <end position="66"/>
    </location>
</feature>
<dbReference type="CDD" id="cd01949">
    <property type="entry name" value="GGDEF"/>
    <property type="match status" value="1"/>
</dbReference>
<dbReference type="InterPro" id="IPR001633">
    <property type="entry name" value="EAL_dom"/>
</dbReference>
<dbReference type="SUPFAM" id="SSF55073">
    <property type="entry name" value="Nucleotide cyclase"/>
    <property type="match status" value="1"/>
</dbReference>
<dbReference type="NCBIfam" id="TIGR00254">
    <property type="entry name" value="GGDEF"/>
    <property type="match status" value="1"/>
</dbReference>
<dbReference type="InterPro" id="IPR035919">
    <property type="entry name" value="EAL_sf"/>
</dbReference>
<dbReference type="Proteomes" id="UP000198847">
    <property type="component" value="Unassembled WGS sequence"/>
</dbReference>
<dbReference type="SMART" id="SM00052">
    <property type="entry name" value="EAL"/>
    <property type="match status" value="1"/>
</dbReference>
<organism evidence="4 5">
    <name type="scientific">Propionispora vibrioides</name>
    <dbReference type="NCBI Taxonomy" id="112903"/>
    <lineage>
        <taxon>Bacteria</taxon>
        <taxon>Bacillati</taxon>
        <taxon>Bacillota</taxon>
        <taxon>Negativicutes</taxon>
        <taxon>Selenomonadales</taxon>
        <taxon>Sporomusaceae</taxon>
        <taxon>Propionispora</taxon>
    </lineage>
</organism>
<feature type="transmembrane region" description="Helical" evidence="1">
    <location>
        <begin position="302"/>
        <end position="321"/>
    </location>
</feature>
<feature type="transmembrane region" description="Helical" evidence="1">
    <location>
        <begin position="78"/>
        <end position="102"/>
    </location>
</feature>
<evidence type="ECO:0000259" key="2">
    <source>
        <dbReference type="PROSITE" id="PS50883"/>
    </source>
</evidence>
<feature type="transmembrane region" description="Helical" evidence="1">
    <location>
        <begin position="140"/>
        <end position="160"/>
    </location>
</feature>
<feature type="transmembrane region" description="Helical" evidence="1">
    <location>
        <begin position="211"/>
        <end position="228"/>
    </location>
</feature>
<feature type="domain" description="EAL" evidence="2">
    <location>
        <begin position="504"/>
        <end position="744"/>
    </location>
</feature>
<feature type="transmembrane region" description="Helical" evidence="1">
    <location>
        <begin position="114"/>
        <end position="133"/>
    </location>
</feature>
<feature type="transmembrane region" description="Helical" evidence="1">
    <location>
        <begin position="180"/>
        <end position="199"/>
    </location>
</feature>
<dbReference type="OrthoDB" id="9759607at2"/>
<sequence length="744" mass="84742">MNKGKLFFFLQQMGQARGRWVFLFMAAYIVLFFAWSVGWAEAGSLRLAGCGALVFASVAVTSGLLFQTYRKVREDSLFWLLLFLGISSSAGGILLGGYYRIALQIDFPLQSWDNLFYVTSSLLTLAAYVSLLWQRRGACFCFKALFDITLLLVVVFAVSWDYIRMYFAFPNEQALTNMLFLAYPVMDLGLLFGIARFYLQFKRFNRPMLHCFLGSIIFFFIADTAFLYGSLMEVNSAGTWYHMLWGMANLLIALAVSFRQGEYAIGQEGNLEYNPDTMWLCLSYGVVAGLFLLLLVKLEEFVSVAVGLFICLLLISVRQVFSFLENKRLLQSLQQKNAELLTMAYTDHLTAMPNRFRFLEDIKVKQKPCVAIINIENFRAINEFYGCQAGDKVLRDVAACILQEAGRCGYEVYRLSGDEYALLADSVEPNLFKRNILDMYDCIEQTKFSIHGQLHPVFVSIGLSFTAESPLEKAQMALRYARQRHLKVQVYGDDLPVKDSYHHNLYWVQEVQEAIEEDRILLYYQPILDLCTGRVTKYEALVRMLSRQGEIISPGCFLPVIKKTKIYPRLTEVILEKCFAYFQDKDVEFSINLSAADIADCKVTQRILRLLAGSGLAGRVTFEFVESEEFENPEELLRFITAVKRYHAKIAIDDFGSGYSNFAHIFTMGADYIKVDGSLVKEIADNPSVLAVVESIVYLARKLNIKVIAEFVCCETIYHTVKDMGLDEVQGYFIGEPKPHLLQT</sequence>
<dbReference type="Gene3D" id="3.20.20.450">
    <property type="entry name" value="EAL domain"/>
    <property type="match status" value="1"/>
</dbReference>
<dbReference type="EMBL" id="FODY01000010">
    <property type="protein sequence ID" value="SEP09614.1"/>
    <property type="molecule type" value="Genomic_DNA"/>
</dbReference>
<proteinExistence type="predicted"/>
<feature type="domain" description="GGDEF" evidence="3">
    <location>
        <begin position="366"/>
        <end position="500"/>
    </location>
</feature>
<feature type="transmembrane region" description="Helical" evidence="1">
    <location>
        <begin position="279"/>
        <end position="296"/>
    </location>
</feature>
<dbReference type="AlphaFoldDB" id="A0A1H8V304"/>
<dbReference type="PANTHER" id="PTHR33121:SF71">
    <property type="entry name" value="OXYGEN SENSOR PROTEIN DOSP"/>
    <property type="match status" value="1"/>
</dbReference>
<dbReference type="Pfam" id="PF00990">
    <property type="entry name" value="GGDEF"/>
    <property type="match status" value="1"/>
</dbReference>
<keyword evidence="1" id="KW-1133">Transmembrane helix</keyword>
<dbReference type="InterPro" id="IPR029787">
    <property type="entry name" value="Nucleotide_cyclase"/>
</dbReference>
<protein>
    <submittedName>
        <fullName evidence="4">Diguanylate cyclase (GGDEF) domain-containing protein</fullName>
    </submittedName>
</protein>
<dbReference type="InterPro" id="IPR050706">
    <property type="entry name" value="Cyclic-di-GMP_PDE-like"/>
</dbReference>
<dbReference type="STRING" id="112903.SAMN04490178_11042"/>
<dbReference type="GO" id="GO:0071111">
    <property type="term" value="F:cyclic-guanylate-specific phosphodiesterase activity"/>
    <property type="evidence" value="ECO:0007669"/>
    <property type="project" value="InterPro"/>
</dbReference>
<evidence type="ECO:0000313" key="5">
    <source>
        <dbReference type="Proteomes" id="UP000198847"/>
    </source>
</evidence>
<dbReference type="InterPro" id="IPR043128">
    <property type="entry name" value="Rev_trsase/Diguanyl_cyclase"/>
</dbReference>
<keyword evidence="5" id="KW-1185">Reference proteome</keyword>
<evidence type="ECO:0000256" key="1">
    <source>
        <dbReference type="SAM" id="Phobius"/>
    </source>
</evidence>
<dbReference type="Gene3D" id="3.30.70.270">
    <property type="match status" value="1"/>
</dbReference>
<dbReference type="SUPFAM" id="SSF141868">
    <property type="entry name" value="EAL domain-like"/>
    <property type="match status" value="1"/>
</dbReference>
<keyword evidence="1" id="KW-0472">Membrane</keyword>
<name>A0A1H8V304_9FIRM</name>
<keyword evidence="1" id="KW-0812">Transmembrane</keyword>